<dbReference type="GO" id="GO:0008483">
    <property type="term" value="F:transaminase activity"/>
    <property type="evidence" value="ECO:0007669"/>
    <property type="project" value="UniProtKB-KW"/>
</dbReference>
<comment type="similarity">
    <text evidence="3">Belongs to the class-III pyridoxal-phosphate-dependent aminotransferase family. HemL subfamily.</text>
</comment>
<dbReference type="InterPro" id="IPR004639">
    <property type="entry name" value="4pyrrol_synth_GluAld_NH2Trfase"/>
</dbReference>
<organism evidence="8">
    <name type="scientific">hydrothermal vent metagenome</name>
    <dbReference type="NCBI Taxonomy" id="652676"/>
    <lineage>
        <taxon>unclassified sequences</taxon>
        <taxon>metagenomes</taxon>
        <taxon>ecological metagenomes</taxon>
    </lineage>
</organism>
<dbReference type="EMBL" id="FPHR01000016">
    <property type="protein sequence ID" value="SFV77023.1"/>
    <property type="molecule type" value="Genomic_DNA"/>
</dbReference>
<keyword evidence="6 8" id="KW-0413">Isomerase</keyword>
<dbReference type="AlphaFoldDB" id="A0A1W1D8S7"/>
<keyword evidence="7" id="KW-0627">Porphyrin biosynthesis</keyword>
<proteinExistence type="inferred from homology"/>
<evidence type="ECO:0000256" key="5">
    <source>
        <dbReference type="ARBA" id="ARBA00022898"/>
    </source>
</evidence>
<dbReference type="InterPro" id="IPR049704">
    <property type="entry name" value="Aminotrans_3_PPA_site"/>
</dbReference>
<protein>
    <recommendedName>
        <fullName evidence="4">glutamate-1-semialdehyde 2,1-aminomutase</fullName>
        <ecNumber evidence="4">5.4.3.8</ecNumber>
    </recommendedName>
</protein>
<evidence type="ECO:0000256" key="4">
    <source>
        <dbReference type="ARBA" id="ARBA00012143"/>
    </source>
</evidence>
<dbReference type="PANTHER" id="PTHR43713:SF3">
    <property type="entry name" value="GLUTAMATE-1-SEMIALDEHYDE 2,1-AMINOMUTASE 1, CHLOROPLASTIC-RELATED"/>
    <property type="match status" value="1"/>
</dbReference>
<evidence type="ECO:0000256" key="6">
    <source>
        <dbReference type="ARBA" id="ARBA00023235"/>
    </source>
</evidence>
<reference evidence="8" key="1">
    <citation type="submission" date="2016-10" db="EMBL/GenBank/DDBJ databases">
        <authorList>
            <person name="de Groot N.N."/>
        </authorList>
    </citation>
    <scope>NUCLEOTIDE SEQUENCE</scope>
</reference>
<evidence type="ECO:0000313" key="8">
    <source>
        <dbReference type="EMBL" id="SFV77023.1"/>
    </source>
</evidence>
<dbReference type="InterPro" id="IPR015422">
    <property type="entry name" value="PyrdxlP-dep_Trfase_small"/>
</dbReference>
<dbReference type="HAMAP" id="MF_00375">
    <property type="entry name" value="HemL_aminotrans_3"/>
    <property type="match status" value="1"/>
</dbReference>
<dbReference type="Gene3D" id="3.90.1150.10">
    <property type="entry name" value="Aspartate Aminotransferase, domain 1"/>
    <property type="match status" value="1"/>
</dbReference>
<keyword evidence="5" id="KW-0663">Pyridoxal phosphate</keyword>
<dbReference type="InterPro" id="IPR005814">
    <property type="entry name" value="Aminotrans_3"/>
</dbReference>
<dbReference type="NCBIfam" id="NF000818">
    <property type="entry name" value="PRK00062.1"/>
    <property type="match status" value="1"/>
</dbReference>
<gene>
    <name evidence="8" type="ORF">MNB_SUP05-4-998</name>
</gene>
<name>A0A1W1D8S7_9ZZZZ</name>
<evidence type="ECO:0000256" key="2">
    <source>
        <dbReference type="ARBA" id="ARBA00004819"/>
    </source>
</evidence>
<comment type="cofactor">
    <cofactor evidence="1">
        <name>pyridoxal 5'-phosphate</name>
        <dbReference type="ChEBI" id="CHEBI:597326"/>
    </cofactor>
</comment>
<dbReference type="PANTHER" id="PTHR43713">
    <property type="entry name" value="GLUTAMATE-1-SEMIALDEHYDE 2,1-AMINOMUTASE"/>
    <property type="match status" value="1"/>
</dbReference>
<dbReference type="Pfam" id="PF00202">
    <property type="entry name" value="Aminotran_3"/>
    <property type="match status" value="1"/>
</dbReference>
<dbReference type="PROSITE" id="PS00600">
    <property type="entry name" value="AA_TRANSFER_CLASS_3"/>
    <property type="match status" value="1"/>
</dbReference>
<comment type="pathway">
    <text evidence="2">Porphyrin-containing compound metabolism; protoporphyrin-IX biosynthesis; 5-aminolevulinate from L-glutamyl-tRNA(Glu): step 2/2.</text>
</comment>
<dbReference type="UniPathway" id="UPA00251">
    <property type="reaction ID" value="UER00317"/>
</dbReference>
<dbReference type="GO" id="GO:0006782">
    <property type="term" value="P:protoporphyrinogen IX biosynthetic process"/>
    <property type="evidence" value="ECO:0007669"/>
    <property type="project" value="UniProtKB-UniPathway"/>
</dbReference>
<dbReference type="CDD" id="cd00610">
    <property type="entry name" value="OAT_like"/>
    <property type="match status" value="1"/>
</dbReference>
<dbReference type="SUPFAM" id="SSF53383">
    <property type="entry name" value="PLP-dependent transferases"/>
    <property type="match status" value="1"/>
</dbReference>
<keyword evidence="8" id="KW-0808">Transferase</keyword>
<evidence type="ECO:0000256" key="3">
    <source>
        <dbReference type="ARBA" id="ARBA00008981"/>
    </source>
</evidence>
<dbReference type="EC" id="5.4.3.8" evidence="4"/>
<dbReference type="InterPro" id="IPR015424">
    <property type="entry name" value="PyrdxlP-dep_Trfase"/>
</dbReference>
<dbReference type="Gene3D" id="3.40.640.10">
    <property type="entry name" value="Type I PLP-dependent aspartate aminotransferase-like (Major domain)"/>
    <property type="match status" value="1"/>
</dbReference>
<dbReference type="InterPro" id="IPR015421">
    <property type="entry name" value="PyrdxlP-dep_Trfase_major"/>
</dbReference>
<evidence type="ECO:0000256" key="1">
    <source>
        <dbReference type="ARBA" id="ARBA00001933"/>
    </source>
</evidence>
<accession>A0A1W1D8S7</accession>
<dbReference type="FunFam" id="3.40.640.10:FF:000021">
    <property type="entry name" value="Glutamate-1-semialdehyde 2,1-aminomutase"/>
    <property type="match status" value="1"/>
</dbReference>
<dbReference type="GO" id="GO:0042286">
    <property type="term" value="F:glutamate-1-semialdehyde 2,1-aminomutase activity"/>
    <property type="evidence" value="ECO:0007669"/>
    <property type="project" value="UniProtKB-EC"/>
</dbReference>
<sequence>MSQSDVLFEQAKKVIPGGVNSPVRAFNGVGGNPVFFTKGEGAYLFDADGKKYIDYVASWGPMILGHANQDVISAVKKTLEDGLGFGAPTQIETTLAEKVCELVPSIEMVRMVSSGTEATMSAIRLARGHTGRDKIVKFEGCYHGHSDSLLVKAGSGALTLGVPTSPGVPADFAKHTLTLEYNNIDQVREMLSEVGDEVACIIVEPVAGNMNCIPPVDGFLQGLREVCDEHGIILIFDEVMTGFRVALGGAQALYGVKPDLTTLGKVIGGGLPVGAFGGKREIMSSIAPLGPVYQAGTLSGNPMSMSAGLAMLSALSADADFYNKLNAKVQVLTDGILAKAKAHNIGMTANVVGGMFGLFFTDSTSVTNFNETSQCDVERFKKFYHLMLAEGIYMAPSAYEAGFLSSAHTDEDVQATIDAAGRVFAQL</sequence>
<evidence type="ECO:0000256" key="7">
    <source>
        <dbReference type="ARBA" id="ARBA00023244"/>
    </source>
</evidence>
<dbReference type="NCBIfam" id="TIGR00713">
    <property type="entry name" value="hemL"/>
    <property type="match status" value="1"/>
</dbReference>
<dbReference type="GO" id="GO:0030170">
    <property type="term" value="F:pyridoxal phosphate binding"/>
    <property type="evidence" value="ECO:0007669"/>
    <property type="project" value="InterPro"/>
</dbReference>
<keyword evidence="8" id="KW-0032">Aminotransferase</keyword>